<dbReference type="Proteomes" id="UP000321393">
    <property type="component" value="Unassembled WGS sequence"/>
</dbReference>
<dbReference type="EMBL" id="SSTE01004728">
    <property type="protein sequence ID" value="KAA0062134.1"/>
    <property type="molecule type" value="Genomic_DNA"/>
</dbReference>
<reference evidence="2 3" key="1">
    <citation type="submission" date="2019-08" db="EMBL/GenBank/DDBJ databases">
        <title>Draft genome sequences of two oriental melons (Cucumis melo L. var makuwa).</title>
        <authorList>
            <person name="Kwon S.-Y."/>
        </authorList>
    </citation>
    <scope>NUCLEOTIDE SEQUENCE [LARGE SCALE GENOMIC DNA]</scope>
    <source>
        <strain evidence="3">cv. SW 3</strain>
        <tissue evidence="2">Leaf</tissue>
    </source>
</reference>
<dbReference type="AlphaFoldDB" id="A0A5A7V4A7"/>
<evidence type="ECO:0000313" key="2">
    <source>
        <dbReference type="EMBL" id="KAA0062134.1"/>
    </source>
</evidence>
<evidence type="ECO:0000313" key="3">
    <source>
        <dbReference type="Proteomes" id="UP000321393"/>
    </source>
</evidence>
<comment type="caution">
    <text evidence="2">The sequence shown here is derived from an EMBL/GenBank/DDBJ whole genome shotgun (WGS) entry which is preliminary data.</text>
</comment>
<protein>
    <submittedName>
        <fullName evidence="2">Self-incompatibility protein 2</fullName>
    </submittedName>
</protein>
<proteinExistence type="predicted"/>
<sequence>MELLAQLQAVFSGDSRGGFNTSIQICESTTAEHWAGRRRRNTRLVGDDGTIRTLGKRRWKNQNSGQASAAWRPRKSGRPSAEKWEELSTVGGLASAEEWEIVVGRGGLASAEETNAWSGVGAGFASARQGKDRSTVDACRPRKNRKRRSNNWGLSANLGILKMKMKTRDFIENDENSLQKMEKLVLLPAPMELSRSPEFKVELYVGDSQEKFRLLGIQLDISRRGMCWVSKWHTSFKSHKVANEWGVTTTFVKRLKLLVT</sequence>
<accession>A0A5A7V4A7</accession>
<evidence type="ECO:0000256" key="1">
    <source>
        <dbReference type="SAM" id="MobiDB-lite"/>
    </source>
</evidence>
<feature type="region of interest" description="Disordered" evidence="1">
    <location>
        <begin position="59"/>
        <end position="82"/>
    </location>
</feature>
<gene>
    <name evidence="2" type="ORF">E6C27_scaffold89G004950</name>
</gene>
<name>A0A5A7V4A7_CUCMM</name>
<organism evidence="2 3">
    <name type="scientific">Cucumis melo var. makuwa</name>
    <name type="common">Oriental melon</name>
    <dbReference type="NCBI Taxonomy" id="1194695"/>
    <lineage>
        <taxon>Eukaryota</taxon>
        <taxon>Viridiplantae</taxon>
        <taxon>Streptophyta</taxon>
        <taxon>Embryophyta</taxon>
        <taxon>Tracheophyta</taxon>
        <taxon>Spermatophyta</taxon>
        <taxon>Magnoliopsida</taxon>
        <taxon>eudicotyledons</taxon>
        <taxon>Gunneridae</taxon>
        <taxon>Pentapetalae</taxon>
        <taxon>rosids</taxon>
        <taxon>fabids</taxon>
        <taxon>Cucurbitales</taxon>
        <taxon>Cucurbitaceae</taxon>
        <taxon>Benincaseae</taxon>
        <taxon>Cucumis</taxon>
    </lineage>
</organism>